<protein>
    <recommendedName>
        <fullName evidence="3">Integrase-like protein</fullName>
    </recommendedName>
</protein>
<accession>A0A326TR39</accession>
<name>A0A326TR39_THEHA</name>
<evidence type="ECO:0000313" key="1">
    <source>
        <dbReference type="EMBL" id="PZW18010.1"/>
    </source>
</evidence>
<proteinExistence type="predicted"/>
<organism evidence="1 2">
    <name type="scientific">Thermosporothrix hazakensis</name>
    <dbReference type="NCBI Taxonomy" id="644383"/>
    <lineage>
        <taxon>Bacteria</taxon>
        <taxon>Bacillati</taxon>
        <taxon>Chloroflexota</taxon>
        <taxon>Ktedonobacteria</taxon>
        <taxon>Ktedonobacterales</taxon>
        <taxon>Thermosporotrichaceae</taxon>
        <taxon>Thermosporothrix</taxon>
    </lineage>
</organism>
<dbReference type="OrthoDB" id="156970at2"/>
<dbReference type="RefSeq" id="WP_111326924.1">
    <property type="nucleotide sequence ID" value="NZ_BIFX01000002.1"/>
</dbReference>
<dbReference type="Proteomes" id="UP000248806">
    <property type="component" value="Unassembled WGS sequence"/>
</dbReference>
<reference evidence="1 2" key="1">
    <citation type="submission" date="2018-06" db="EMBL/GenBank/DDBJ databases">
        <title>Genomic Encyclopedia of Archaeal and Bacterial Type Strains, Phase II (KMG-II): from individual species to whole genera.</title>
        <authorList>
            <person name="Goeker M."/>
        </authorList>
    </citation>
    <scope>NUCLEOTIDE SEQUENCE [LARGE SCALE GENOMIC DNA]</scope>
    <source>
        <strain evidence="1 2">ATCC BAA-1881</strain>
    </source>
</reference>
<comment type="caution">
    <text evidence="1">The sequence shown here is derived from an EMBL/GenBank/DDBJ whole genome shotgun (WGS) entry which is preliminary data.</text>
</comment>
<evidence type="ECO:0008006" key="3">
    <source>
        <dbReference type="Google" id="ProtNLM"/>
    </source>
</evidence>
<keyword evidence="2" id="KW-1185">Reference proteome</keyword>
<dbReference type="EMBL" id="QKUF01000069">
    <property type="protein sequence ID" value="PZW18010.1"/>
    <property type="molecule type" value="Genomic_DNA"/>
</dbReference>
<sequence>MASKRRGHGEGSIYQRKDGRWCASFKTESGKRVYLYGKTRKEVVERLREAQQEHKQGILATGPHIKLGTYLSHWLETVYKSSVKLGSYANTQLTVRNHLQPG</sequence>
<evidence type="ECO:0000313" key="2">
    <source>
        <dbReference type="Proteomes" id="UP000248806"/>
    </source>
</evidence>
<gene>
    <name evidence="1" type="ORF">EI42_06417</name>
</gene>
<dbReference type="AlphaFoldDB" id="A0A326TR39"/>